<dbReference type="Pfam" id="PF04998">
    <property type="entry name" value="RNA_pol_Rpb1_5"/>
    <property type="match status" value="1"/>
</dbReference>
<dbReference type="OrthoDB" id="498011at2759"/>
<evidence type="ECO:0000256" key="3">
    <source>
        <dbReference type="ARBA" id="ARBA00022833"/>
    </source>
</evidence>
<organism evidence="6 7">
    <name type="scientific">Gossypium harknessii</name>
    <dbReference type="NCBI Taxonomy" id="34285"/>
    <lineage>
        <taxon>Eukaryota</taxon>
        <taxon>Viridiplantae</taxon>
        <taxon>Streptophyta</taxon>
        <taxon>Embryophyta</taxon>
        <taxon>Tracheophyta</taxon>
        <taxon>Spermatophyta</taxon>
        <taxon>Magnoliopsida</taxon>
        <taxon>eudicotyledons</taxon>
        <taxon>Gunneridae</taxon>
        <taxon>Pentapetalae</taxon>
        <taxon>rosids</taxon>
        <taxon>malvids</taxon>
        <taxon>Malvales</taxon>
        <taxon>Malvaceae</taxon>
        <taxon>Malvoideae</taxon>
        <taxon>Gossypium</taxon>
    </lineage>
</organism>
<dbReference type="EC" id="2.7.7.6" evidence="1"/>
<keyword evidence="4" id="KW-0812">Transmembrane</keyword>
<gene>
    <name evidence="6" type="ORF">Gohar_019094</name>
</gene>
<comment type="caution">
    <text evidence="6">The sequence shown here is derived from an EMBL/GenBank/DDBJ whole genome shotgun (WGS) entry which is preliminary data.</text>
</comment>
<proteinExistence type="predicted"/>
<name>A0A7J9GB46_9ROSI</name>
<keyword evidence="3" id="KW-0862">Zinc</keyword>
<evidence type="ECO:0000259" key="5">
    <source>
        <dbReference type="Pfam" id="PF04998"/>
    </source>
</evidence>
<dbReference type="Gene3D" id="6.10.250.2940">
    <property type="match status" value="1"/>
</dbReference>
<dbReference type="SUPFAM" id="SSF64484">
    <property type="entry name" value="beta and beta-prime subunits of DNA dependent RNA-polymerase"/>
    <property type="match status" value="1"/>
</dbReference>
<reference evidence="6 7" key="1">
    <citation type="journal article" date="2019" name="Genome Biol. Evol.">
        <title>Insights into the evolution of the New World diploid cottons (Gossypium, subgenus Houzingenia) based on genome sequencing.</title>
        <authorList>
            <person name="Grover C.E."/>
            <person name="Arick M.A. 2nd"/>
            <person name="Thrash A."/>
            <person name="Conover J.L."/>
            <person name="Sanders W.S."/>
            <person name="Peterson D.G."/>
            <person name="Frelichowski J.E."/>
            <person name="Scheffler J.A."/>
            <person name="Scheffler B.E."/>
            <person name="Wendel J.F."/>
        </authorList>
    </citation>
    <scope>NUCLEOTIDE SEQUENCE [LARGE SCALE GENOMIC DNA]</scope>
    <source>
        <strain evidence="6">0</strain>
        <tissue evidence="6">Leaf</tissue>
    </source>
</reference>
<evidence type="ECO:0000256" key="2">
    <source>
        <dbReference type="ARBA" id="ARBA00022723"/>
    </source>
</evidence>
<evidence type="ECO:0000313" key="6">
    <source>
        <dbReference type="EMBL" id="MBA0794802.1"/>
    </source>
</evidence>
<sequence>MNLAEGIVKAFINESKLVGVARASGIVVGGQVSLIVVFYHIKCSKCLQDCMVAESGSWKMIPYHVMAKGFVANSFYSGLTATEFFFHTMGGREGLVDTAV</sequence>
<dbReference type="InterPro" id="IPR007081">
    <property type="entry name" value="RNA_pol_Rpb1_5"/>
</dbReference>
<dbReference type="PANTHER" id="PTHR48446:SF1">
    <property type="entry name" value="DNA-DIRECTED RNA POLYMERASE SUBUNIT BETA' N-TERMINAL SECTION"/>
    <property type="match status" value="1"/>
</dbReference>
<keyword evidence="4" id="KW-1133">Transmembrane helix</keyword>
<keyword evidence="4" id="KW-0472">Membrane</keyword>
<dbReference type="GO" id="GO:0046872">
    <property type="term" value="F:metal ion binding"/>
    <property type="evidence" value="ECO:0007669"/>
    <property type="project" value="UniProtKB-KW"/>
</dbReference>
<dbReference type="Proteomes" id="UP000593560">
    <property type="component" value="Unassembled WGS sequence"/>
</dbReference>
<protein>
    <recommendedName>
        <fullName evidence="1">DNA-directed RNA polymerase</fullName>
        <ecNumber evidence="1">2.7.7.6</ecNumber>
    </recommendedName>
</protein>
<feature type="domain" description="RNA polymerase Rpb1" evidence="5">
    <location>
        <begin position="78"/>
        <end position="100"/>
    </location>
</feature>
<dbReference type="AlphaFoldDB" id="A0A7J9GB46"/>
<dbReference type="GO" id="GO:0006351">
    <property type="term" value="P:DNA-templated transcription"/>
    <property type="evidence" value="ECO:0007669"/>
    <property type="project" value="InterPro"/>
</dbReference>
<evidence type="ECO:0000256" key="1">
    <source>
        <dbReference type="ARBA" id="ARBA00012418"/>
    </source>
</evidence>
<dbReference type="GO" id="GO:0003677">
    <property type="term" value="F:DNA binding"/>
    <property type="evidence" value="ECO:0007669"/>
    <property type="project" value="InterPro"/>
</dbReference>
<dbReference type="InterPro" id="IPR015700">
    <property type="entry name" value="RPC1"/>
</dbReference>
<dbReference type="PANTHER" id="PTHR48446">
    <property type="entry name" value="DNA-DIRECTED RNA POLYMERASE SUBUNIT BETA' N-TERMINAL SECTION"/>
    <property type="match status" value="1"/>
</dbReference>
<dbReference type="GO" id="GO:0003899">
    <property type="term" value="F:DNA-directed RNA polymerase activity"/>
    <property type="evidence" value="ECO:0007669"/>
    <property type="project" value="UniProtKB-EC"/>
</dbReference>
<accession>A0A7J9GB46</accession>
<dbReference type="EMBL" id="JABFAD010000003">
    <property type="protein sequence ID" value="MBA0794802.1"/>
    <property type="molecule type" value="Genomic_DNA"/>
</dbReference>
<feature type="transmembrane region" description="Helical" evidence="4">
    <location>
        <begin position="20"/>
        <end position="41"/>
    </location>
</feature>
<evidence type="ECO:0000313" key="7">
    <source>
        <dbReference type="Proteomes" id="UP000593560"/>
    </source>
</evidence>
<evidence type="ECO:0000256" key="4">
    <source>
        <dbReference type="SAM" id="Phobius"/>
    </source>
</evidence>
<keyword evidence="7" id="KW-1185">Reference proteome</keyword>
<keyword evidence="2" id="KW-0479">Metal-binding</keyword>